<keyword evidence="4" id="KW-1185">Reference proteome</keyword>
<sequence>MAEIYRKPFDSVQDAIILFEERIDKSKNNTNNTSSNKDEKEGEYSKDFTNFRLQLEAKEREKELAFSEFAASHENPDEMVNWIKLYKAETSKYKEKFRKVQELFFEFEKGGYSFQSLSNLKQQFSAADEYTSDAQIQGETTNTVSIVNKRRQDPVPPMEAKSLQSQKPFDIMEDLESQFLKEVIVSEYLHMELKQSKEAHVISSKSALSIVNELDLVKSEAEKMKLINSDRAIYIDVIEEERKRMTEELKFSAKKMSGMNSQNEVLVNKIQRMQEEMSRSSERELEMETNVHKFLIEKSEMASVLKSEGYKVDRLSAELEDKNAEISELKHRLEEASRRAEMAEKAKFAVEDQLRMWREQKRLRRAASEALKEYVAKNPEATRQHKKPLNRTFSKPELHCVPSALPTRSVSVRDGRQSEYVPLAKFLRIKFKPS</sequence>
<reference evidence="3 4" key="1">
    <citation type="journal article" date="2022" name="Nat. Plants">
        <title>Genomes of leafy and leafless Platanthera orchids illuminate the evolution of mycoheterotrophy.</title>
        <authorList>
            <person name="Li M.H."/>
            <person name="Liu K.W."/>
            <person name="Li Z."/>
            <person name="Lu H.C."/>
            <person name="Ye Q.L."/>
            <person name="Zhang D."/>
            <person name="Wang J.Y."/>
            <person name="Li Y.F."/>
            <person name="Zhong Z.M."/>
            <person name="Liu X."/>
            <person name="Yu X."/>
            <person name="Liu D.K."/>
            <person name="Tu X.D."/>
            <person name="Liu B."/>
            <person name="Hao Y."/>
            <person name="Liao X.Y."/>
            <person name="Jiang Y.T."/>
            <person name="Sun W.H."/>
            <person name="Chen J."/>
            <person name="Chen Y.Q."/>
            <person name="Ai Y."/>
            <person name="Zhai J.W."/>
            <person name="Wu S.S."/>
            <person name="Zhou Z."/>
            <person name="Hsiao Y.Y."/>
            <person name="Wu W.L."/>
            <person name="Chen Y.Y."/>
            <person name="Lin Y.F."/>
            <person name="Hsu J.L."/>
            <person name="Li C.Y."/>
            <person name="Wang Z.W."/>
            <person name="Zhao X."/>
            <person name="Zhong W.Y."/>
            <person name="Ma X.K."/>
            <person name="Ma L."/>
            <person name="Huang J."/>
            <person name="Chen G.Z."/>
            <person name="Huang M.Z."/>
            <person name="Huang L."/>
            <person name="Peng D.H."/>
            <person name="Luo Y.B."/>
            <person name="Zou S.Q."/>
            <person name="Chen S.P."/>
            <person name="Lan S."/>
            <person name="Tsai W.C."/>
            <person name="Van de Peer Y."/>
            <person name="Liu Z.J."/>
        </authorList>
    </citation>
    <scope>NUCLEOTIDE SEQUENCE [LARGE SCALE GENOMIC DNA]</scope>
    <source>
        <strain evidence="3">Lor287</strain>
    </source>
</reference>
<name>A0AAP0G1F1_9ASPA</name>
<proteinExistence type="predicted"/>
<dbReference type="AlphaFoldDB" id="A0AAP0G1F1"/>
<protein>
    <submittedName>
        <fullName evidence="3">Uncharacterized protein</fullName>
    </submittedName>
</protein>
<comment type="caution">
    <text evidence="3">The sequence shown here is derived from an EMBL/GenBank/DDBJ whole genome shotgun (WGS) entry which is preliminary data.</text>
</comment>
<dbReference type="Proteomes" id="UP001418222">
    <property type="component" value="Unassembled WGS sequence"/>
</dbReference>
<dbReference type="EMBL" id="JBBWWQ010000013">
    <property type="protein sequence ID" value="KAK8933437.1"/>
    <property type="molecule type" value="Genomic_DNA"/>
</dbReference>
<keyword evidence="1" id="KW-0175">Coiled coil</keyword>
<accession>A0AAP0G1F1</accession>
<feature type="compositionally biased region" description="Basic and acidic residues" evidence="2">
    <location>
        <begin position="36"/>
        <end position="45"/>
    </location>
</feature>
<feature type="coiled-coil region" evidence="1">
    <location>
        <begin position="235"/>
        <end position="353"/>
    </location>
</feature>
<dbReference type="Gene3D" id="1.20.5.170">
    <property type="match status" value="1"/>
</dbReference>
<evidence type="ECO:0000256" key="2">
    <source>
        <dbReference type="SAM" id="MobiDB-lite"/>
    </source>
</evidence>
<feature type="region of interest" description="Disordered" evidence="2">
    <location>
        <begin position="26"/>
        <end position="45"/>
    </location>
</feature>
<organism evidence="3 4">
    <name type="scientific">Platanthera zijinensis</name>
    <dbReference type="NCBI Taxonomy" id="2320716"/>
    <lineage>
        <taxon>Eukaryota</taxon>
        <taxon>Viridiplantae</taxon>
        <taxon>Streptophyta</taxon>
        <taxon>Embryophyta</taxon>
        <taxon>Tracheophyta</taxon>
        <taxon>Spermatophyta</taxon>
        <taxon>Magnoliopsida</taxon>
        <taxon>Liliopsida</taxon>
        <taxon>Asparagales</taxon>
        <taxon>Orchidaceae</taxon>
        <taxon>Orchidoideae</taxon>
        <taxon>Orchideae</taxon>
        <taxon>Orchidinae</taxon>
        <taxon>Platanthera</taxon>
    </lineage>
</organism>
<evidence type="ECO:0000313" key="4">
    <source>
        <dbReference type="Proteomes" id="UP001418222"/>
    </source>
</evidence>
<evidence type="ECO:0000313" key="3">
    <source>
        <dbReference type="EMBL" id="KAK8933437.1"/>
    </source>
</evidence>
<evidence type="ECO:0000256" key="1">
    <source>
        <dbReference type="SAM" id="Coils"/>
    </source>
</evidence>
<gene>
    <name evidence="3" type="ORF">KSP39_PZI015254</name>
</gene>